<dbReference type="HOGENOM" id="CLU_004184_6_2_1"/>
<dbReference type="InterPro" id="IPR052895">
    <property type="entry name" value="HetReg/Transcr_Mod"/>
</dbReference>
<proteinExistence type="predicted"/>
<name>E3RPL7_PYRTT</name>
<reference evidence="2 3" key="1">
    <citation type="journal article" date="2010" name="Genome Biol.">
        <title>A first genome assembly of the barley fungal pathogen Pyrenophora teres f. teres.</title>
        <authorList>
            <person name="Ellwood S.R."/>
            <person name="Liu Z."/>
            <person name="Syme R.A."/>
            <person name="Lai Z."/>
            <person name="Hane J.K."/>
            <person name="Keiper F."/>
            <person name="Moffat C.S."/>
            <person name="Oliver R.P."/>
            <person name="Friesen T.L."/>
        </authorList>
    </citation>
    <scope>NUCLEOTIDE SEQUENCE [LARGE SCALE GENOMIC DNA]</scope>
    <source>
        <strain evidence="2 3">0-1</strain>
    </source>
</reference>
<accession>E3RPL7</accession>
<organism evidence="3">
    <name type="scientific">Pyrenophora teres f. teres (strain 0-1)</name>
    <name type="common">Barley net blotch fungus</name>
    <name type="synonym">Drechslera teres f. teres</name>
    <dbReference type="NCBI Taxonomy" id="861557"/>
    <lineage>
        <taxon>Eukaryota</taxon>
        <taxon>Fungi</taxon>
        <taxon>Dikarya</taxon>
        <taxon>Ascomycota</taxon>
        <taxon>Pezizomycotina</taxon>
        <taxon>Dothideomycetes</taxon>
        <taxon>Pleosporomycetidae</taxon>
        <taxon>Pleosporales</taxon>
        <taxon>Pleosporineae</taxon>
        <taxon>Pleosporaceae</taxon>
        <taxon>Pyrenophora</taxon>
    </lineage>
</organism>
<protein>
    <recommendedName>
        <fullName evidence="1">Heterokaryon incompatibility domain-containing protein</fullName>
    </recommendedName>
</protein>
<dbReference type="AlphaFoldDB" id="E3RPL7"/>
<feature type="domain" description="Heterokaryon incompatibility" evidence="1">
    <location>
        <begin position="56"/>
        <end position="139"/>
    </location>
</feature>
<keyword evidence="3" id="KW-1185">Reference proteome</keyword>
<dbReference type="EMBL" id="GL534367">
    <property type="protein sequence ID" value="EFQ92328.1"/>
    <property type="molecule type" value="Genomic_DNA"/>
</dbReference>
<dbReference type="PANTHER" id="PTHR24148:SF73">
    <property type="entry name" value="HET DOMAIN PROTEIN (AFU_ORTHOLOGUE AFUA_8G01020)"/>
    <property type="match status" value="1"/>
</dbReference>
<evidence type="ECO:0000313" key="3">
    <source>
        <dbReference type="Proteomes" id="UP000001067"/>
    </source>
</evidence>
<dbReference type="Pfam" id="PF06985">
    <property type="entry name" value="HET"/>
    <property type="match status" value="1"/>
</dbReference>
<dbReference type="PANTHER" id="PTHR24148">
    <property type="entry name" value="ANKYRIN REPEAT DOMAIN-CONTAINING PROTEIN 39 HOMOLOG-RELATED"/>
    <property type="match status" value="1"/>
</dbReference>
<evidence type="ECO:0000313" key="2">
    <source>
        <dbReference type="EMBL" id="EFQ92328.1"/>
    </source>
</evidence>
<dbReference type="OrthoDB" id="194358at2759"/>
<dbReference type="InterPro" id="IPR010730">
    <property type="entry name" value="HET"/>
</dbReference>
<dbReference type="KEGG" id="pte:PTT_10597"/>
<dbReference type="Proteomes" id="UP000001067">
    <property type="component" value="Unassembled WGS sequence"/>
</dbReference>
<sequence length="139" mass="15394">MTTSATAASPNSAFYQYEPLDATEQQIRLIRLLEVSGSPIHTCEISSFGLNEVPPYVALSYTWDDEAAPKGLVSLSGCPIATGQALCDFFDHIQASDIETLDLWLWIDQLCIDQANVLEKNHQIPLMSAIYSRCHYVIA</sequence>
<evidence type="ECO:0000259" key="1">
    <source>
        <dbReference type="Pfam" id="PF06985"/>
    </source>
</evidence>
<gene>
    <name evidence="2" type="ORF">PTT_10597</name>
</gene>